<comment type="subcellular location">
    <subcellularLocation>
        <location evidence="1">Cell membrane</location>
    </subcellularLocation>
</comment>
<dbReference type="GO" id="GO:0016757">
    <property type="term" value="F:glycosyltransferase activity"/>
    <property type="evidence" value="ECO:0007669"/>
    <property type="project" value="UniProtKB-KW"/>
</dbReference>
<dbReference type="CDD" id="cd00761">
    <property type="entry name" value="Glyco_tranf_GTA_type"/>
    <property type="match status" value="1"/>
</dbReference>
<evidence type="ECO:0000256" key="9">
    <source>
        <dbReference type="ARBA" id="ARBA00040345"/>
    </source>
</evidence>
<evidence type="ECO:0000256" key="7">
    <source>
        <dbReference type="ARBA" id="ARBA00037904"/>
    </source>
</evidence>
<evidence type="ECO:0000313" key="12">
    <source>
        <dbReference type="Proteomes" id="UP000252085"/>
    </source>
</evidence>
<keyword evidence="3" id="KW-0328">Glycosyltransferase</keyword>
<name>A0A367R8Z8_NOSPU</name>
<dbReference type="PANTHER" id="PTHR43646">
    <property type="entry name" value="GLYCOSYLTRANSFERASE"/>
    <property type="match status" value="1"/>
</dbReference>
<dbReference type="GO" id="GO:0005886">
    <property type="term" value="C:plasma membrane"/>
    <property type="evidence" value="ECO:0007669"/>
    <property type="project" value="UniProtKB-SubCell"/>
</dbReference>
<comment type="similarity">
    <text evidence="8">Belongs to the glycosyltransferase 2 family. CrtQ subfamily.</text>
</comment>
<organism evidence="11 12">
    <name type="scientific">Nostoc punctiforme NIES-2108</name>
    <dbReference type="NCBI Taxonomy" id="1356359"/>
    <lineage>
        <taxon>Bacteria</taxon>
        <taxon>Bacillati</taxon>
        <taxon>Cyanobacteriota</taxon>
        <taxon>Cyanophyceae</taxon>
        <taxon>Nostocales</taxon>
        <taxon>Nostocaceae</taxon>
        <taxon>Nostoc</taxon>
    </lineage>
</organism>
<evidence type="ECO:0000256" key="3">
    <source>
        <dbReference type="ARBA" id="ARBA00022676"/>
    </source>
</evidence>
<sequence>MKSCVAAPGDGKMVFMESKRLLSVADFPSVQQGKDFSQTLVQIPPSPHCEVCVIVPVRNEAQTLAATLTALINQVDLQGQLLDPRRYEIILLANNCSDDSAAIARSFAQEHPDIALHVVEKTLPPAQAYIGRVRQILMDEAYRRLCSLGRTRGVIASTDGDSQVSPTWIAANLYEINYGADAVGGRILVERSGRADLHPYARACYLREVGYRYLITELETYLDPDPYDRFPGHYQHYGASLAVTAEMYALAGGLPPVRTPEDVAFYRALVRVNARFHHSSLVRVVTSARQIGRTNVGLANQLNEWIEMGRQQQPFIVEPAGAIETRFVARRQLRVMWWCVLNGYQLDRKSAVSLAEMLGVSVQWLLQKLTQPYTFGQLFEQVEERQQSEQIWASRWKFVEIGQAIGDLRLRLESLRLSRSKLQINSTPDDLEPPKELYPTKSLQNRGLIPLI</sequence>
<dbReference type="EMBL" id="LXQE01000166">
    <property type="protein sequence ID" value="RCJ32381.1"/>
    <property type="molecule type" value="Genomic_DNA"/>
</dbReference>
<reference evidence="11 12" key="1">
    <citation type="submission" date="2016-04" db="EMBL/GenBank/DDBJ databases">
        <authorList>
            <person name="Evans L.H."/>
            <person name="Alamgir A."/>
            <person name="Owens N."/>
            <person name="Weber N.D."/>
            <person name="Virtaneva K."/>
            <person name="Barbian K."/>
            <person name="Babar A."/>
            <person name="Rosenke K."/>
        </authorList>
    </citation>
    <scope>NUCLEOTIDE SEQUENCE [LARGE SCALE GENOMIC DNA]</scope>
    <source>
        <strain evidence="11">NIES-2108</strain>
    </source>
</reference>
<dbReference type="PANTHER" id="PTHR43646:SF2">
    <property type="entry name" value="GLYCOSYLTRANSFERASE 2-LIKE DOMAIN-CONTAINING PROTEIN"/>
    <property type="match status" value="1"/>
</dbReference>
<comment type="function">
    <text evidence="6">Catalyzes the glycosylation of 4,4'-diaponeurosporenoate, i.e. the esterification of glucose at the C1'' position with the carboxyl group of 4,4'-diaponeurosporenic acid, to form glycosyl-4,4'-diaponeurosporenoate. This is a step in the biosynthesis of staphyloxanthin, an orange pigment present in most staphylococci strains.</text>
</comment>
<evidence type="ECO:0000256" key="2">
    <source>
        <dbReference type="ARBA" id="ARBA00022475"/>
    </source>
</evidence>
<dbReference type="Gene3D" id="3.90.550.10">
    <property type="entry name" value="Spore Coat Polysaccharide Biosynthesis Protein SpsA, Chain A"/>
    <property type="match status" value="1"/>
</dbReference>
<proteinExistence type="inferred from homology"/>
<evidence type="ECO:0000256" key="8">
    <source>
        <dbReference type="ARBA" id="ARBA00038120"/>
    </source>
</evidence>
<dbReference type="AlphaFoldDB" id="A0A367R8Z8"/>
<keyword evidence="5" id="KW-0472">Membrane</keyword>
<evidence type="ECO:0000256" key="4">
    <source>
        <dbReference type="ARBA" id="ARBA00022679"/>
    </source>
</evidence>
<gene>
    <name evidence="11" type="ORF">A6769_28020</name>
</gene>
<evidence type="ECO:0000256" key="6">
    <source>
        <dbReference type="ARBA" id="ARBA00037281"/>
    </source>
</evidence>
<evidence type="ECO:0000256" key="5">
    <source>
        <dbReference type="ARBA" id="ARBA00023136"/>
    </source>
</evidence>
<dbReference type="Pfam" id="PF00535">
    <property type="entry name" value="Glycos_transf_2"/>
    <property type="match status" value="1"/>
</dbReference>
<dbReference type="InterPro" id="IPR001173">
    <property type="entry name" value="Glyco_trans_2-like"/>
</dbReference>
<feature type="domain" description="Glycosyltransferase 2-like" evidence="10">
    <location>
        <begin position="52"/>
        <end position="206"/>
    </location>
</feature>
<dbReference type="InterPro" id="IPR029044">
    <property type="entry name" value="Nucleotide-diphossugar_trans"/>
</dbReference>
<accession>A0A367R8Z8</accession>
<dbReference type="Proteomes" id="UP000252085">
    <property type="component" value="Unassembled WGS sequence"/>
</dbReference>
<comment type="caution">
    <text evidence="11">The sequence shown here is derived from an EMBL/GenBank/DDBJ whole genome shotgun (WGS) entry which is preliminary data.</text>
</comment>
<keyword evidence="4 11" id="KW-0808">Transferase</keyword>
<protein>
    <recommendedName>
        <fullName evidence="9">4,4'-diaponeurosporenoate glycosyltransferase</fullName>
    </recommendedName>
</protein>
<evidence type="ECO:0000313" key="11">
    <source>
        <dbReference type="EMBL" id="RCJ32381.1"/>
    </source>
</evidence>
<comment type="pathway">
    <text evidence="7">Carotenoid biosynthesis; staphyloxanthin biosynthesis; staphyloxanthin from farnesyl diphosphate: step 4/5.</text>
</comment>
<evidence type="ECO:0000256" key="1">
    <source>
        <dbReference type="ARBA" id="ARBA00004236"/>
    </source>
</evidence>
<keyword evidence="2" id="KW-1003">Cell membrane</keyword>
<evidence type="ECO:0000259" key="10">
    <source>
        <dbReference type="Pfam" id="PF00535"/>
    </source>
</evidence>
<dbReference type="SUPFAM" id="SSF53448">
    <property type="entry name" value="Nucleotide-diphospho-sugar transferases"/>
    <property type="match status" value="1"/>
</dbReference>